<proteinExistence type="predicted"/>
<evidence type="ECO:0000313" key="3">
    <source>
        <dbReference type="Proteomes" id="UP001215712"/>
    </source>
</evidence>
<feature type="region of interest" description="Disordered" evidence="1">
    <location>
        <begin position="1"/>
        <end position="102"/>
    </location>
</feature>
<evidence type="ECO:0000313" key="2">
    <source>
        <dbReference type="EMBL" id="KAJ5703517.1"/>
    </source>
</evidence>
<reference evidence="2" key="2">
    <citation type="submission" date="2023-01" db="EMBL/GenBank/DDBJ databases">
        <authorList>
            <person name="Petersen C."/>
        </authorList>
    </citation>
    <scope>NUCLEOTIDE SEQUENCE</scope>
    <source>
        <strain evidence="2">IBT 17514</strain>
    </source>
</reference>
<protein>
    <submittedName>
        <fullName evidence="2">Uncharacterized protein</fullName>
    </submittedName>
</protein>
<gene>
    <name evidence="2" type="ORF">N7493_011906</name>
</gene>
<sequence>MRCICGHRSDSESPSPTPEEQRQQQQEQPAPQGTETGIELQDLPATPDPNRTRPADPADGETEPAPKRQKPNPKPEPAPAPVPASAPIPIPSAVPRPVPKESVVVETERDPVSDIEWLRQRGTQIVGWMDNPDLPDCPVQRSTLTLAQIQANQDAVFTRFGTPPDASFLDYESYADDPHNCVAWSIWFGMDLWVGMTARGVIVMANISRTWGSQHPFTSDIALALYAHQFGTTDSLRHIFFNGVVNTQTRGLISNYLYTNQFEPDVRDWEYGSQGYLALMGTRIGRVAAYTVLGAFPRGTHRISRVVTDFEPGALSVEMRFDIEAISGSG</sequence>
<organism evidence="2 3">
    <name type="scientific">Penicillium malachiteum</name>
    <dbReference type="NCBI Taxonomy" id="1324776"/>
    <lineage>
        <taxon>Eukaryota</taxon>
        <taxon>Fungi</taxon>
        <taxon>Dikarya</taxon>
        <taxon>Ascomycota</taxon>
        <taxon>Pezizomycotina</taxon>
        <taxon>Eurotiomycetes</taxon>
        <taxon>Eurotiomycetidae</taxon>
        <taxon>Eurotiales</taxon>
        <taxon>Aspergillaceae</taxon>
        <taxon>Penicillium</taxon>
    </lineage>
</organism>
<feature type="compositionally biased region" description="Pro residues" evidence="1">
    <location>
        <begin position="72"/>
        <end position="97"/>
    </location>
</feature>
<accession>A0AAD6HAN1</accession>
<evidence type="ECO:0000256" key="1">
    <source>
        <dbReference type="SAM" id="MobiDB-lite"/>
    </source>
</evidence>
<name>A0AAD6HAN1_9EURO</name>
<dbReference type="AlphaFoldDB" id="A0AAD6HAN1"/>
<feature type="compositionally biased region" description="Low complexity" evidence="1">
    <location>
        <begin position="23"/>
        <end position="36"/>
    </location>
</feature>
<dbReference type="EMBL" id="JAQJAN010000023">
    <property type="protein sequence ID" value="KAJ5703517.1"/>
    <property type="molecule type" value="Genomic_DNA"/>
</dbReference>
<keyword evidence="3" id="KW-1185">Reference proteome</keyword>
<reference evidence="2" key="1">
    <citation type="journal article" date="2023" name="IMA Fungus">
        <title>Comparative genomic study of the Penicillium genus elucidates a diverse pangenome and 15 lateral gene transfer events.</title>
        <authorList>
            <person name="Petersen C."/>
            <person name="Sorensen T."/>
            <person name="Nielsen M.R."/>
            <person name="Sondergaard T.E."/>
            <person name="Sorensen J.L."/>
            <person name="Fitzpatrick D.A."/>
            <person name="Frisvad J.C."/>
            <person name="Nielsen K.L."/>
        </authorList>
    </citation>
    <scope>NUCLEOTIDE SEQUENCE</scope>
    <source>
        <strain evidence="2">IBT 17514</strain>
    </source>
</reference>
<comment type="caution">
    <text evidence="2">The sequence shown here is derived from an EMBL/GenBank/DDBJ whole genome shotgun (WGS) entry which is preliminary data.</text>
</comment>
<dbReference type="Proteomes" id="UP001215712">
    <property type="component" value="Unassembled WGS sequence"/>
</dbReference>